<keyword evidence="5" id="KW-0677">Repeat</keyword>
<gene>
    <name evidence="10" type="ORF">SISNIDRAFT_468679</name>
</gene>
<dbReference type="PANTHER" id="PTHR45618">
    <property type="entry name" value="MITOCHONDRIAL DICARBOXYLATE CARRIER-RELATED"/>
    <property type="match status" value="1"/>
</dbReference>
<sequence length="252" mass="27412">MSLVIRAALNQSGVKSLYTGLSASLLRQMTYSLVRLGSYETIKRWLAKGQKPKTSQLILAAGLAGGLGGIAGNPAVLLDVLLVRMTSDPMKPASLRYHYRNALDGLYKLLRREGFEGLTRGMGTNTVRAVLMNTSQLASYDYFKNFFLSDTPSRYGLVFHDNLVLHTLSSVAAGGVATTITAPADVIRSRVMSSNGGASALYILSASLRAEGPSFLFRGWSPAFMRLGPNTVLMFVFLEQLKKGWSLYADRS</sequence>
<dbReference type="Gene3D" id="1.50.40.10">
    <property type="entry name" value="Mitochondrial carrier domain"/>
    <property type="match status" value="1"/>
</dbReference>
<evidence type="ECO:0000256" key="5">
    <source>
        <dbReference type="ARBA" id="ARBA00022737"/>
    </source>
</evidence>
<comment type="similarity">
    <text evidence="2 9">Belongs to the mitochondrial carrier (TC 2.A.29) family.</text>
</comment>
<dbReference type="Pfam" id="PF00153">
    <property type="entry name" value="Mito_carr"/>
    <property type="match status" value="3"/>
</dbReference>
<protein>
    <submittedName>
        <fullName evidence="10">Mitochondrial carrier</fullName>
    </submittedName>
</protein>
<evidence type="ECO:0000256" key="7">
    <source>
        <dbReference type="ARBA" id="ARBA00023136"/>
    </source>
</evidence>
<dbReference type="Proteomes" id="UP000076722">
    <property type="component" value="Unassembled WGS sequence"/>
</dbReference>
<feature type="repeat" description="Solcar" evidence="8">
    <location>
        <begin position="1"/>
        <end position="45"/>
    </location>
</feature>
<reference evidence="10 11" key="1">
    <citation type="journal article" date="2016" name="Mol. Biol. Evol.">
        <title>Comparative Genomics of Early-Diverging Mushroom-Forming Fungi Provides Insights into the Origins of Lignocellulose Decay Capabilities.</title>
        <authorList>
            <person name="Nagy L.G."/>
            <person name="Riley R."/>
            <person name="Tritt A."/>
            <person name="Adam C."/>
            <person name="Daum C."/>
            <person name="Floudas D."/>
            <person name="Sun H."/>
            <person name="Yadav J.S."/>
            <person name="Pangilinan J."/>
            <person name="Larsson K.H."/>
            <person name="Matsuura K."/>
            <person name="Barry K."/>
            <person name="Labutti K."/>
            <person name="Kuo R."/>
            <person name="Ohm R.A."/>
            <person name="Bhattacharya S.S."/>
            <person name="Shirouzu T."/>
            <person name="Yoshinaga Y."/>
            <person name="Martin F.M."/>
            <person name="Grigoriev I.V."/>
            <person name="Hibbett D.S."/>
        </authorList>
    </citation>
    <scope>NUCLEOTIDE SEQUENCE [LARGE SCALE GENOMIC DNA]</scope>
    <source>
        <strain evidence="10 11">HHB9708</strain>
    </source>
</reference>
<evidence type="ECO:0000256" key="9">
    <source>
        <dbReference type="RuleBase" id="RU000488"/>
    </source>
</evidence>
<evidence type="ECO:0000256" key="8">
    <source>
        <dbReference type="PROSITE-ProRule" id="PRU00282"/>
    </source>
</evidence>
<evidence type="ECO:0000313" key="10">
    <source>
        <dbReference type="EMBL" id="KZS90322.1"/>
    </source>
</evidence>
<comment type="subcellular location">
    <subcellularLocation>
        <location evidence="1">Membrane</location>
        <topology evidence="1">Multi-pass membrane protein</topology>
    </subcellularLocation>
</comment>
<evidence type="ECO:0000313" key="11">
    <source>
        <dbReference type="Proteomes" id="UP000076722"/>
    </source>
</evidence>
<keyword evidence="3 9" id="KW-0813">Transport</keyword>
<keyword evidence="4 8" id="KW-0812">Transmembrane</keyword>
<dbReference type="OrthoDB" id="448427at2759"/>
<dbReference type="GO" id="GO:0016020">
    <property type="term" value="C:membrane"/>
    <property type="evidence" value="ECO:0007669"/>
    <property type="project" value="UniProtKB-SubCell"/>
</dbReference>
<dbReference type="InterPro" id="IPR023395">
    <property type="entry name" value="MCP_dom_sf"/>
</dbReference>
<dbReference type="InterPro" id="IPR018108">
    <property type="entry name" value="MCP_transmembrane"/>
</dbReference>
<dbReference type="InterPro" id="IPR050391">
    <property type="entry name" value="Mito_Metabolite_Transporter"/>
</dbReference>
<evidence type="ECO:0000256" key="2">
    <source>
        <dbReference type="ARBA" id="ARBA00006375"/>
    </source>
</evidence>
<keyword evidence="7 8" id="KW-0472">Membrane</keyword>
<keyword evidence="11" id="KW-1185">Reference proteome</keyword>
<dbReference type="AlphaFoldDB" id="A0A164R7U8"/>
<evidence type="ECO:0000256" key="1">
    <source>
        <dbReference type="ARBA" id="ARBA00004141"/>
    </source>
</evidence>
<accession>A0A164R7U8</accession>
<keyword evidence="6" id="KW-1133">Transmembrane helix</keyword>
<dbReference type="PROSITE" id="PS50920">
    <property type="entry name" value="SOLCAR"/>
    <property type="match status" value="3"/>
</dbReference>
<organism evidence="10 11">
    <name type="scientific">Sistotremastrum niveocremeum HHB9708</name>
    <dbReference type="NCBI Taxonomy" id="1314777"/>
    <lineage>
        <taxon>Eukaryota</taxon>
        <taxon>Fungi</taxon>
        <taxon>Dikarya</taxon>
        <taxon>Basidiomycota</taxon>
        <taxon>Agaricomycotina</taxon>
        <taxon>Agaricomycetes</taxon>
        <taxon>Sistotremastrales</taxon>
        <taxon>Sistotremastraceae</taxon>
        <taxon>Sertulicium</taxon>
        <taxon>Sertulicium niveocremeum</taxon>
    </lineage>
</organism>
<proteinExistence type="inferred from homology"/>
<evidence type="ECO:0000256" key="6">
    <source>
        <dbReference type="ARBA" id="ARBA00022989"/>
    </source>
</evidence>
<evidence type="ECO:0000256" key="3">
    <source>
        <dbReference type="ARBA" id="ARBA00022448"/>
    </source>
</evidence>
<dbReference type="STRING" id="1314777.A0A164R7U8"/>
<dbReference type="EMBL" id="KV419422">
    <property type="protein sequence ID" value="KZS90322.1"/>
    <property type="molecule type" value="Genomic_DNA"/>
</dbReference>
<feature type="repeat" description="Solcar" evidence="8">
    <location>
        <begin position="161"/>
        <end position="244"/>
    </location>
</feature>
<name>A0A164R7U8_9AGAM</name>
<dbReference type="SUPFAM" id="SSF103506">
    <property type="entry name" value="Mitochondrial carrier"/>
    <property type="match status" value="1"/>
</dbReference>
<feature type="repeat" description="Solcar" evidence="8">
    <location>
        <begin position="56"/>
        <end position="146"/>
    </location>
</feature>
<evidence type="ECO:0000256" key="4">
    <source>
        <dbReference type="ARBA" id="ARBA00022692"/>
    </source>
</evidence>